<organism evidence="4 5">
    <name type="scientific">Enorma phocaeensis</name>
    <dbReference type="NCBI Taxonomy" id="1871019"/>
    <lineage>
        <taxon>Bacteria</taxon>
        <taxon>Bacillati</taxon>
        <taxon>Actinomycetota</taxon>
        <taxon>Coriobacteriia</taxon>
        <taxon>Coriobacteriales</taxon>
        <taxon>Coriobacteriaceae</taxon>
        <taxon>Enorma</taxon>
    </lineage>
</organism>
<feature type="region of interest" description="Disordered" evidence="2">
    <location>
        <begin position="1"/>
        <end position="33"/>
    </location>
</feature>
<dbReference type="PROSITE" id="PS50995">
    <property type="entry name" value="HTH_MARR_2"/>
    <property type="match status" value="1"/>
</dbReference>
<evidence type="ECO:0000256" key="1">
    <source>
        <dbReference type="SAM" id="Coils"/>
    </source>
</evidence>
<accession>A0ABT7VAM8</accession>
<sequence>MAQGDPVHLVDGSASGAEGEQEPPRQDGRAGSMEPDLVTYRSLLYRAAHAQRALMHPFMASIGLGTGQPRLLSYLDRFGACSQRELADYFELDPAGVSRALDALRRKGFVTFETNAEDRRAKVVRLTGEGKRVAQSWDAACREEAAAMLKGFSSEERTAFADLLARARDNLRAYERELADARSMSSERGTGRVLDDVAAARDAARVREGGHA</sequence>
<evidence type="ECO:0000259" key="3">
    <source>
        <dbReference type="PROSITE" id="PS50995"/>
    </source>
</evidence>
<evidence type="ECO:0000313" key="4">
    <source>
        <dbReference type="EMBL" id="MDM8274907.1"/>
    </source>
</evidence>
<keyword evidence="5" id="KW-1185">Reference proteome</keyword>
<dbReference type="PRINTS" id="PR00598">
    <property type="entry name" value="HTHMARR"/>
</dbReference>
<dbReference type="PANTHER" id="PTHR33164">
    <property type="entry name" value="TRANSCRIPTIONAL REGULATOR, MARR FAMILY"/>
    <property type="match status" value="1"/>
</dbReference>
<dbReference type="Gene3D" id="1.10.10.10">
    <property type="entry name" value="Winged helix-like DNA-binding domain superfamily/Winged helix DNA-binding domain"/>
    <property type="match status" value="1"/>
</dbReference>
<evidence type="ECO:0000256" key="2">
    <source>
        <dbReference type="SAM" id="MobiDB-lite"/>
    </source>
</evidence>
<keyword evidence="1" id="KW-0175">Coiled coil</keyword>
<dbReference type="InterPro" id="IPR036390">
    <property type="entry name" value="WH_DNA-bd_sf"/>
</dbReference>
<dbReference type="InterPro" id="IPR039422">
    <property type="entry name" value="MarR/SlyA-like"/>
</dbReference>
<evidence type="ECO:0000313" key="5">
    <source>
        <dbReference type="Proteomes" id="UP001529421"/>
    </source>
</evidence>
<dbReference type="EMBL" id="JAUDDZ010000005">
    <property type="protein sequence ID" value="MDM8274907.1"/>
    <property type="molecule type" value="Genomic_DNA"/>
</dbReference>
<dbReference type="SMART" id="SM00347">
    <property type="entry name" value="HTH_MARR"/>
    <property type="match status" value="1"/>
</dbReference>
<gene>
    <name evidence="4" type="ORF">QUW28_05255</name>
</gene>
<comment type="caution">
    <text evidence="4">The sequence shown here is derived from an EMBL/GenBank/DDBJ whole genome shotgun (WGS) entry which is preliminary data.</text>
</comment>
<feature type="domain" description="HTH marR-type" evidence="3">
    <location>
        <begin position="37"/>
        <end position="169"/>
    </location>
</feature>
<dbReference type="RefSeq" id="WP_289545009.1">
    <property type="nucleotide sequence ID" value="NZ_JAUDDZ010000005.1"/>
</dbReference>
<dbReference type="SUPFAM" id="SSF46785">
    <property type="entry name" value="Winged helix' DNA-binding domain"/>
    <property type="match status" value="1"/>
</dbReference>
<dbReference type="PANTHER" id="PTHR33164:SF94">
    <property type="entry name" value="TRANSCRIPTIONAL REGULATORY PROTEIN-RELATED"/>
    <property type="match status" value="1"/>
</dbReference>
<name>A0ABT7VAM8_9ACTN</name>
<dbReference type="Pfam" id="PF12802">
    <property type="entry name" value="MarR_2"/>
    <property type="match status" value="1"/>
</dbReference>
<dbReference type="InterPro" id="IPR000835">
    <property type="entry name" value="HTH_MarR-typ"/>
</dbReference>
<proteinExistence type="predicted"/>
<dbReference type="InterPro" id="IPR036388">
    <property type="entry name" value="WH-like_DNA-bd_sf"/>
</dbReference>
<reference evidence="5" key="1">
    <citation type="submission" date="2023-06" db="EMBL/GenBank/DDBJ databases">
        <title>Identification and characterization of horizontal gene transfer across gut microbiota members of farm animals based on homology search.</title>
        <authorList>
            <person name="Zeman M."/>
            <person name="Kubasova T."/>
            <person name="Jahodarova E."/>
            <person name="Nykrynova M."/>
            <person name="Rychlik I."/>
        </authorList>
    </citation>
    <scope>NUCLEOTIDE SEQUENCE [LARGE SCALE GENOMIC DNA]</scope>
    <source>
        <strain evidence="5">154_Feed</strain>
    </source>
</reference>
<dbReference type="Proteomes" id="UP001529421">
    <property type="component" value="Unassembled WGS sequence"/>
</dbReference>
<protein>
    <submittedName>
        <fullName evidence="4">MarR family transcriptional regulator</fullName>
    </submittedName>
</protein>
<feature type="coiled-coil region" evidence="1">
    <location>
        <begin position="157"/>
        <end position="184"/>
    </location>
</feature>